<dbReference type="EMBL" id="KN846961">
    <property type="protein sequence ID" value="KIW63820.1"/>
    <property type="molecule type" value="Genomic_DNA"/>
</dbReference>
<dbReference type="HOGENOM" id="CLU_1970259_0_0_1"/>
<keyword evidence="3" id="KW-1185">Reference proteome</keyword>
<sequence>MTSAALRPTTTPPPSPDCVEEAACDVLDGPGFVDDPAVAAAAAERDDRYDACRLLYAAPADGSCDVSGGRELDAVSIESATDNTDESVGSRGSEIEVDGPVPLVVVGMEELCEVMVLAPDEMDARGL</sequence>
<evidence type="ECO:0000256" key="1">
    <source>
        <dbReference type="SAM" id="MobiDB-lite"/>
    </source>
</evidence>
<feature type="region of interest" description="Disordered" evidence="1">
    <location>
        <begin position="1"/>
        <end position="21"/>
    </location>
</feature>
<organism evidence="2 3">
    <name type="scientific">Phialophora macrospora</name>
    <dbReference type="NCBI Taxonomy" id="1851006"/>
    <lineage>
        <taxon>Eukaryota</taxon>
        <taxon>Fungi</taxon>
        <taxon>Dikarya</taxon>
        <taxon>Ascomycota</taxon>
        <taxon>Pezizomycotina</taxon>
        <taxon>Eurotiomycetes</taxon>
        <taxon>Chaetothyriomycetidae</taxon>
        <taxon>Chaetothyriales</taxon>
        <taxon>Herpotrichiellaceae</taxon>
        <taxon>Phialophora</taxon>
    </lineage>
</organism>
<proteinExistence type="predicted"/>
<accession>A0A0D2FA64</accession>
<evidence type="ECO:0000313" key="3">
    <source>
        <dbReference type="Proteomes" id="UP000054266"/>
    </source>
</evidence>
<dbReference type="Proteomes" id="UP000054266">
    <property type="component" value="Unassembled WGS sequence"/>
</dbReference>
<name>A0A0D2FA64_9EURO</name>
<evidence type="ECO:0000313" key="2">
    <source>
        <dbReference type="EMBL" id="KIW63820.1"/>
    </source>
</evidence>
<dbReference type="AlphaFoldDB" id="A0A0D2FA64"/>
<protein>
    <submittedName>
        <fullName evidence="2">Uncharacterized protein</fullName>
    </submittedName>
</protein>
<gene>
    <name evidence="2" type="ORF">PV04_08792</name>
</gene>
<reference evidence="2 3" key="1">
    <citation type="submission" date="2015-01" db="EMBL/GenBank/DDBJ databases">
        <title>The Genome Sequence of Capronia semiimmersa CBS27337.</title>
        <authorList>
            <consortium name="The Broad Institute Genomics Platform"/>
            <person name="Cuomo C."/>
            <person name="de Hoog S."/>
            <person name="Gorbushina A."/>
            <person name="Stielow B."/>
            <person name="Teixiera M."/>
            <person name="Abouelleil A."/>
            <person name="Chapman S.B."/>
            <person name="Priest M."/>
            <person name="Young S.K."/>
            <person name="Wortman J."/>
            <person name="Nusbaum C."/>
            <person name="Birren B."/>
        </authorList>
    </citation>
    <scope>NUCLEOTIDE SEQUENCE [LARGE SCALE GENOMIC DNA]</scope>
    <source>
        <strain evidence="2 3">CBS 27337</strain>
    </source>
</reference>